<evidence type="ECO:0000256" key="7">
    <source>
        <dbReference type="ARBA" id="ARBA00023180"/>
    </source>
</evidence>
<evidence type="ECO:0000256" key="8">
    <source>
        <dbReference type="ARBA" id="ARBA00023288"/>
    </source>
</evidence>
<dbReference type="GO" id="GO:0030431">
    <property type="term" value="P:sleep"/>
    <property type="evidence" value="ECO:0007669"/>
    <property type="project" value="InterPro"/>
</dbReference>
<keyword evidence="8" id="KW-0449">Lipoprotein</keyword>
<evidence type="ECO:0000313" key="11">
    <source>
        <dbReference type="Proteomes" id="UP001154078"/>
    </source>
</evidence>
<keyword evidence="5" id="KW-1133">Transmembrane helix</keyword>
<evidence type="ECO:0000313" key="10">
    <source>
        <dbReference type="EMBL" id="CAH0560903.1"/>
    </source>
</evidence>
<feature type="chain" id="PRO_5040147530" description="Protein sleepless" evidence="9">
    <location>
        <begin position="25"/>
        <end position="148"/>
    </location>
</feature>
<reference evidence="10" key="1">
    <citation type="submission" date="2021-12" db="EMBL/GenBank/DDBJ databases">
        <authorList>
            <person name="King R."/>
        </authorList>
    </citation>
    <scope>NUCLEOTIDE SEQUENCE</scope>
</reference>
<evidence type="ECO:0000256" key="4">
    <source>
        <dbReference type="ARBA" id="ARBA00022729"/>
    </source>
</evidence>
<dbReference type="GO" id="GO:0032222">
    <property type="term" value="P:regulation of synaptic transmission, cholinergic"/>
    <property type="evidence" value="ECO:0007669"/>
    <property type="project" value="InterPro"/>
</dbReference>
<keyword evidence="11" id="KW-1185">Reference proteome</keyword>
<evidence type="ECO:0000256" key="2">
    <source>
        <dbReference type="ARBA" id="ARBA00022622"/>
    </source>
</evidence>
<name>A0A9P0BDT4_BRAAE</name>
<evidence type="ECO:0000256" key="5">
    <source>
        <dbReference type="ARBA" id="ARBA00022989"/>
    </source>
</evidence>
<sequence length="148" mass="16641">MNTKNNLLYYLGVVLVIFISSSEGLQRCFHCRSRGELGSCKDPFTHNTTLVEMKREVGVEIVPCASGWCGKIVESESSAKEEYGVATQRVCLQRGPSDHEDRCAQTKWNHKRVLMCFCKGDLCNSSDNINVNYLLLIISAVITFRMVV</sequence>
<evidence type="ECO:0000256" key="1">
    <source>
        <dbReference type="ARBA" id="ARBA00004589"/>
    </source>
</evidence>
<keyword evidence="6" id="KW-0472">Membrane</keyword>
<evidence type="ECO:0000256" key="9">
    <source>
        <dbReference type="SAM" id="SignalP"/>
    </source>
</evidence>
<dbReference type="PANTHER" id="PTHR33562">
    <property type="entry name" value="ATILLA, ISOFORM B-RELATED-RELATED"/>
    <property type="match status" value="1"/>
</dbReference>
<dbReference type="Pfam" id="PF17064">
    <property type="entry name" value="QVR"/>
    <property type="match status" value="1"/>
</dbReference>
<protein>
    <recommendedName>
        <fullName evidence="12">Protein sleepless</fullName>
    </recommendedName>
</protein>
<comment type="subcellular location">
    <subcellularLocation>
        <location evidence="1">Membrane</location>
        <topology evidence="1">Lipid-anchor</topology>
        <topology evidence="1">GPI-anchor</topology>
    </subcellularLocation>
</comment>
<dbReference type="OrthoDB" id="9988013at2759"/>
<evidence type="ECO:0008006" key="12">
    <source>
        <dbReference type="Google" id="ProtNLM"/>
    </source>
</evidence>
<dbReference type="InterPro" id="IPR050975">
    <property type="entry name" value="Sleep_regulator"/>
</dbReference>
<evidence type="ECO:0000256" key="6">
    <source>
        <dbReference type="ARBA" id="ARBA00023136"/>
    </source>
</evidence>
<keyword evidence="4 9" id="KW-0732">Signal</keyword>
<dbReference type="EMBL" id="OV121138">
    <property type="protein sequence ID" value="CAH0560903.1"/>
    <property type="molecule type" value="Genomic_DNA"/>
</dbReference>
<keyword evidence="3" id="KW-0812">Transmembrane</keyword>
<dbReference type="PANTHER" id="PTHR33562:SF22">
    <property type="entry name" value="PROTEIN QUIVER"/>
    <property type="match status" value="1"/>
</dbReference>
<evidence type="ECO:0000256" key="3">
    <source>
        <dbReference type="ARBA" id="ARBA00022692"/>
    </source>
</evidence>
<dbReference type="GO" id="GO:0098552">
    <property type="term" value="C:side of membrane"/>
    <property type="evidence" value="ECO:0007669"/>
    <property type="project" value="UniProtKB-KW"/>
</dbReference>
<accession>A0A9P0BDT4</accession>
<dbReference type="AlphaFoldDB" id="A0A9P0BDT4"/>
<keyword evidence="7" id="KW-0325">Glycoprotein</keyword>
<organism evidence="10 11">
    <name type="scientific">Brassicogethes aeneus</name>
    <name type="common">Rape pollen beetle</name>
    <name type="synonym">Meligethes aeneus</name>
    <dbReference type="NCBI Taxonomy" id="1431903"/>
    <lineage>
        <taxon>Eukaryota</taxon>
        <taxon>Metazoa</taxon>
        <taxon>Ecdysozoa</taxon>
        <taxon>Arthropoda</taxon>
        <taxon>Hexapoda</taxon>
        <taxon>Insecta</taxon>
        <taxon>Pterygota</taxon>
        <taxon>Neoptera</taxon>
        <taxon>Endopterygota</taxon>
        <taxon>Coleoptera</taxon>
        <taxon>Polyphaga</taxon>
        <taxon>Cucujiformia</taxon>
        <taxon>Nitidulidae</taxon>
        <taxon>Meligethinae</taxon>
        <taxon>Brassicogethes</taxon>
    </lineage>
</organism>
<feature type="signal peptide" evidence="9">
    <location>
        <begin position="1"/>
        <end position="24"/>
    </location>
</feature>
<dbReference type="InterPro" id="IPR031424">
    <property type="entry name" value="QVR-like"/>
</dbReference>
<dbReference type="Proteomes" id="UP001154078">
    <property type="component" value="Chromosome 7"/>
</dbReference>
<proteinExistence type="predicted"/>
<gene>
    <name evidence="10" type="ORF">MELIAE_LOCUS10571</name>
</gene>
<keyword evidence="2" id="KW-0336">GPI-anchor</keyword>
<dbReference type="CDD" id="cd23589">
    <property type="entry name" value="TFP_LU_ECD_Rtv"/>
    <property type="match status" value="1"/>
</dbReference>